<keyword evidence="1" id="KW-0812">Transmembrane</keyword>
<gene>
    <name evidence="2" type="ORF">P879_10722</name>
</gene>
<proteinExistence type="predicted"/>
<evidence type="ECO:0008006" key="4">
    <source>
        <dbReference type="Google" id="ProtNLM"/>
    </source>
</evidence>
<evidence type="ECO:0000313" key="2">
    <source>
        <dbReference type="EMBL" id="KAF8562508.1"/>
    </source>
</evidence>
<name>A0A8T0D6Z8_9TREM</name>
<dbReference type="AlphaFoldDB" id="A0A8T0D6Z8"/>
<keyword evidence="3" id="KW-1185">Reference proteome</keyword>
<sequence length="159" mass="18053">MSPLENVINVALVLFCVTVLTGGKTKMFRLGHKLIYERADTICQTYRGKIAAPSKEQKEEYLDVREGKVALWPARLVNGRFVGTNDPTEVFKWSPYADFQLFRNACIAVTKDEMLDLVPCNMPLTIVCELDDSLLNSKHRTELSDYAFTNEIVTAMRTK</sequence>
<evidence type="ECO:0000256" key="1">
    <source>
        <dbReference type="SAM" id="Phobius"/>
    </source>
</evidence>
<dbReference type="OrthoDB" id="10313260at2759"/>
<keyword evidence="1" id="KW-0472">Membrane</keyword>
<evidence type="ECO:0000313" key="3">
    <source>
        <dbReference type="Proteomes" id="UP000699462"/>
    </source>
</evidence>
<keyword evidence="1" id="KW-1133">Transmembrane helix</keyword>
<reference evidence="2 3" key="1">
    <citation type="submission" date="2019-07" db="EMBL/GenBank/DDBJ databases">
        <title>Annotation for the trematode Paragonimus westermani.</title>
        <authorList>
            <person name="Choi Y.-J."/>
        </authorList>
    </citation>
    <scope>NUCLEOTIDE SEQUENCE [LARGE SCALE GENOMIC DNA]</scope>
    <source>
        <strain evidence="2">180907_Pwestermani</strain>
    </source>
</reference>
<organism evidence="2 3">
    <name type="scientific">Paragonimus westermani</name>
    <dbReference type="NCBI Taxonomy" id="34504"/>
    <lineage>
        <taxon>Eukaryota</taxon>
        <taxon>Metazoa</taxon>
        <taxon>Spiralia</taxon>
        <taxon>Lophotrochozoa</taxon>
        <taxon>Platyhelminthes</taxon>
        <taxon>Trematoda</taxon>
        <taxon>Digenea</taxon>
        <taxon>Plagiorchiida</taxon>
        <taxon>Troglotremata</taxon>
        <taxon>Troglotrematidae</taxon>
        <taxon>Paragonimus</taxon>
    </lineage>
</organism>
<accession>A0A8T0D6Z8</accession>
<dbReference type="EMBL" id="JTDF01019588">
    <property type="protein sequence ID" value="KAF8562508.1"/>
    <property type="molecule type" value="Genomic_DNA"/>
</dbReference>
<feature type="transmembrane region" description="Helical" evidence="1">
    <location>
        <begin position="6"/>
        <end position="23"/>
    </location>
</feature>
<dbReference type="Proteomes" id="UP000699462">
    <property type="component" value="Unassembled WGS sequence"/>
</dbReference>
<protein>
    <recommendedName>
        <fullName evidence="4">C-type lectin domain-containing protein</fullName>
    </recommendedName>
</protein>
<comment type="caution">
    <text evidence="2">The sequence shown here is derived from an EMBL/GenBank/DDBJ whole genome shotgun (WGS) entry which is preliminary data.</text>
</comment>